<feature type="binding site" evidence="7">
    <location>
        <position position="84"/>
    </location>
    <ligand>
        <name>Fe(3+)</name>
        <dbReference type="ChEBI" id="CHEBI:29034"/>
    </ligand>
</feature>
<dbReference type="HAMAP" id="MF_00372">
    <property type="entry name" value="HutI"/>
    <property type="match status" value="1"/>
</dbReference>
<evidence type="ECO:0000256" key="1">
    <source>
        <dbReference type="ARBA" id="ARBA00012864"/>
    </source>
</evidence>
<feature type="domain" description="Amidohydrolase-related" evidence="8">
    <location>
        <begin position="75"/>
        <end position="394"/>
    </location>
</feature>
<comment type="function">
    <text evidence="7">Catalyzes the hydrolytic cleavage of the carbon-nitrogen bond in imidazolone-5-propanoate to yield N-formimidoyl-L-glutamate. It is the third step in the universal histidine degradation pathway.</text>
</comment>
<dbReference type="RefSeq" id="WP_082185209.1">
    <property type="nucleotide sequence ID" value="NZ_CP048635.1"/>
</dbReference>
<dbReference type="InterPro" id="IPR011059">
    <property type="entry name" value="Metal-dep_hydrolase_composite"/>
</dbReference>
<evidence type="ECO:0000256" key="2">
    <source>
        <dbReference type="ARBA" id="ARBA00022723"/>
    </source>
</evidence>
<feature type="binding site" evidence="7">
    <location>
        <position position="334"/>
    </location>
    <ligand>
        <name>4-imidazolone-5-propanoate</name>
        <dbReference type="ChEBI" id="CHEBI:77893"/>
    </ligand>
</feature>
<dbReference type="EC" id="3.5.2.7" evidence="1 7"/>
<keyword evidence="6 7" id="KW-0408">Iron</keyword>
<dbReference type="UniPathway" id="UPA00379">
    <property type="reaction ID" value="UER00551"/>
</dbReference>
<feature type="binding site" evidence="7">
    <location>
        <position position="254"/>
    </location>
    <ligand>
        <name>Zn(2+)</name>
        <dbReference type="ChEBI" id="CHEBI:29105"/>
    </ligand>
</feature>
<feature type="binding site" evidence="7">
    <location>
        <position position="84"/>
    </location>
    <ligand>
        <name>Zn(2+)</name>
        <dbReference type="ChEBI" id="CHEBI:29105"/>
    </ligand>
</feature>
<dbReference type="Proteomes" id="UP000464865">
    <property type="component" value="Chromosome M15-12"/>
</dbReference>
<sequence>MPGNKSAKGMAPENATSLWRNARLATFNPSMEGIGAIENAAIAVRNGRIAFAGAESDLPADLASADETIDCGGRWITPALIDCHTHLVFGGNRAMEFEMRLNGATYEEIAKAGGGIVSSVRDTRALSEEALVAQALPRLDTLLAEGISTIEIKSGYGLDIETELKMLRVARKLETLRPVRIVTSYLAAHATPAEYKGRNADYMTDVVLPGLDEAQAEGLVDAVDGFCEGIAFSVEEMTRVFEKAKQLKLPVKLHAEQLSNLGGAELAASYGALSADHLEYLDEAGAKALGTAGTVAVLLPGAFYALREKQAPPVQLLRDAGADIALATDCNPGTSPLTSLLLTMNMGATLFRMTVEECLTATTRNAANALGLLAETGTLETGKSADFVIWDIERPAELVYRIGFNPLHARIFKGQKVYP</sequence>
<evidence type="ECO:0000256" key="3">
    <source>
        <dbReference type="ARBA" id="ARBA00022801"/>
    </source>
</evidence>
<feature type="binding site" evidence="7">
    <location>
        <position position="329"/>
    </location>
    <ligand>
        <name>Fe(3+)</name>
        <dbReference type="ChEBI" id="CHEBI:29034"/>
    </ligand>
</feature>
<dbReference type="FunFam" id="3.20.20.140:FF:000007">
    <property type="entry name" value="Imidazolonepropionase"/>
    <property type="match status" value="1"/>
</dbReference>
<dbReference type="Pfam" id="PF01979">
    <property type="entry name" value="Amidohydro_1"/>
    <property type="match status" value="1"/>
</dbReference>
<evidence type="ECO:0000313" key="9">
    <source>
        <dbReference type="EMBL" id="QIB40478.1"/>
    </source>
</evidence>
<dbReference type="PANTHER" id="PTHR42752">
    <property type="entry name" value="IMIDAZOLONEPROPIONASE"/>
    <property type="match status" value="1"/>
</dbReference>
<feature type="binding site" evidence="7">
    <location>
        <position position="86"/>
    </location>
    <ligand>
        <name>Zn(2+)</name>
        <dbReference type="ChEBI" id="CHEBI:29105"/>
    </ligand>
</feature>
<dbReference type="SUPFAM" id="SSF51338">
    <property type="entry name" value="Composite domain of metallo-dependent hydrolases"/>
    <property type="match status" value="1"/>
</dbReference>
<dbReference type="InterPro" id="IPR032466">
    <property type="entry name" value="Metal_Hydrolase"/>
</dbReference>
<comment type="cofactor">
    <cofactor evidence="7">
        <name>Zn(2+)</name>
        <dbReference type="ChEBI" id="CHEBI:29105"/>
    </cofactor>
    <cofactor evidence="7">
        <name>Fe(3+)</name>
        <dbReference type="ChEBI" id="CHEBI:29034"/>
    </cofactor>
    <text evidence="7">Binds 1 zinc or iron ion per subunit.</text>
</comment>
<keyword evidence="7" id="KW-0963">Cytoplasm</keyword>
<dbReference type="SUPFAM" id="SSF51556">
    <property type="entry name" value="Metallo-dependent hydrolases"/>
    <property type="match status" value="1"/>
</dbReference>
<feature type="binding site" evidence="7">
    <location>
        <position position="257"/>
    </location>
    <ligand>
        <name>4-imidazolone-5-propanoate</name>
        <dbReference type="ChEBI" id="CHEBI:77893"/>
    </ligand>
</feature>
<feature type="binding site" evidence="7">
    <location>
        <position position="93"/>
    </location>
    <ligand>
        <name>4-imidazolone-5-propanoate</name>
        <dbReference type="ChEBI" id="CHEBI:77893"/>
    </ligand>
</feature>
<feature type="binding site" evidence="7">
    <location>
        <position position="156"/>
    </location>
    <ligand>
        <name>4-imidazolone-5-propanoate</name>
        <dbReference type="ChEBI" id="CHEBI:77893"/>
    </ligand>
</feature>
<dbReference type="InterPro" id="IPR005920">
    <property type="entry name" value="HutI"/>
</dbReference>
<evidence type="ECO:0000256" key="6">
    <source>
        <dbReference type="ARBA" id="ARBA00023004"/>
    </source>
</evidence>
<comment type="pathway">
    <text evidence="7">Amino-acid degradation; L-histidine degradation into L-glutamate; N-formimidoyl-L-glutamate from L-histidine: step 3/3.</text>
</comment>
<comment type="subcellular location">
    <subcellularLocation>
        <location evidence="7">Cytoplasm</location>
    </subcellularLocation>
</comment>
<keyword evidence="10" id="KW-1185">Reference proteome</keyword>
<feature type="binding site" evidence="7">
    <location>
        <position position="86"/>
    </location>
    <ligand>
        <name>Fe(3+)</name>
        <dbReference type="ChEBI" id="CHEBI:29034"/>
    </ligand>
</feature>
<dbReference type="GO" id="GO:0005737">
    <property type="term" value="C:cytoplasm"/>
    <property type="evidence" value="ECO:0007669"/>
    <property type="project" value="UniProtKB-SubCell"/>
</dbReference>
<evidence type="ECO:0000259" key="8">
    <source>
        <dbReference type="Pfam" id="PF01979"/>
    </source>
</evidence>
<keyword evidence="2 7" id="KW-0479">Metal-binding</keyword>
<dbReference type="EMBL" id="CP048635">
    <property type="protein sequence ID" value="QIB40478.1"/>
    <property type="molecule type" value="Genomic_DNA"/>
</dbReference>
<feature type="binding site" evidence="7">
    <location>
        <position position="254"/>
    </location>
    <ligand>
        <name>Fe(3+)</name>
        <dbReference type="ChEBI" id="CHEBI:29034"/>
    </ligand>
</feature>
<dbReference type="CDD" id="cd01296">
    <property type="entry name" value="Imidazolone-5PH"/>
    <property type="match status" value="1"/>
</dbReference>
<dbReference type="Gene3D" id="2.30.40.10">
    <property type="entry name" value="Urease, subunit C, domain 1"/>
    <property type="match status" value="1"/>
</dbReference>
<protein>
    <recommendedName>
        <fullName evidence="1 7">Imidazolonepropionase</fullName>
        <ecNumber evidence="1 7">3.5.2.7</ecNumber>
    </recommendedName>
    <alternativeName>
        <fullName evidence="7">Imidazolone-5-propionate hydrolase</fullName>
    </alternativeName>
</protein>
<dbReference type="AlphaFoldDB" id="A0A7L5BNP7"/>
<gene>
    <name evidence="7" type="primary">hutI</name>
    <name evidence="9" type="ORF">G3A56_21670</name>
</gene>
<name>A0A7L5BNP7_9HYPH</name>
<feature type="binding site" evidence="7">
    <location>
        <position position="331"/>
    </location>
    <ligand>
        <name>N-formimidoyl-L-glutamate</name>
        <dbReference type="ChEBI" id="CHEBI:58928"/>
    </ligand>
</feature>
<evidence type="ECO:0000256" key="7">
    <source>
        <dbReference type="HAMAP-Rule" id="MF_00372"/>
    </source>
</evidence>
<dbReference type="NCBIfam" id="TIGR01224">
    <property type="entry name" value="hutI"/>
    <property type="match status" value="1"/>
</dbReference>
<dbReference type="KEGG" id="roy:G3A56_21670"/>
<accession>A0A7L5BNP7</accession>
<keyword evidence="3 7" id="KW-0378">Hydrolase</keyword>
<reference evidence="9 10" key="1">
    <citation type="submission" date="2020-02" db="EMBL/GenBank/DDBJ databases">
        <title>Plant-Promoting Endophytic Bacterium Rhizobium oryzihabitans sp. nov., Isolated from the Root of Rice.</title>
        <authorList>
            <person name="zhao J."/>
            <person name="Zhang G."/>
        </authorList>
    </citation>
    <scope>NUCLEOTIDE SEQUENCE [LARGE SCALE GENOMIC DNA]</scope>
    <source>
        <strain evidence="9 10">M15</strain>
    </source>
</reference>
<dbReference type="GO" id="GO:0019557">
    <property type="term" value="P:L-histidine catabolic process to glutamate and formate"/>
    <property type="evidence" value="ECO:0007669"/>
    <property type="project" value="UniProtKB-UniPathway"/>
</dbReference>
<dbReference type="PANTHER" id="PTHR42752:SF1">
    <property type="entry name" value="IMIDAZOLONEPROPIONASE-RELATED"/>
    <property type="match status" value="1"/>
</dbReference>
<feature type="binding site" evidence="7">
    <location>
        <position position="329"/>
    </location>
    <ligand>
        <name>Zn(2+)</name>
        <dbReference type="ChEBI" id="CHEBI:29105"/>
    </ligand>
</feature>
<feature type="binding site" evidence="7">
    <location>
        <position position="333"/>
    </location>
    <ligand>
        <name>N-formimidoyl-L-glutamate</name>
        <dbReference type="ChEBI" id="CHEBI:58928"/>
    </ligand>
</feature>
<comment type="similarity">
    <text evidence="7">Belongs to the metallo-dependent hydrolases superfamily. HutI family.</text>
</comment>
<feature type="binding site" evidence="7">
    <location>
        <position position="156"/>
    </location>
    <ligand>
        <name>N-formimidoyl-L-glutamate</name>
        <dbReference type="ChEBI" id="CHEBI:58928"/>
    </ligand>
</feature>
<dbReference type="Gene3D" id="3.20.20.140">
    <property type="entry name" value="Metal-dependent hydrolases"/>
    <property type="match status" value="1"/>
</dbReference>
<dbReference type="GO" id="GO:0019556">
    <property type="term" value="P:L-histidine catabolic process to glutamate and formamide"/>
    <property type="evidence" value="ECO:0007669"/>
    <property type="project" value="UniProtKB-UniRule"/>
</dbReference>
<dbReference type="GO" id="GO:0005506">
    <property type="term" value="F:iron ion binding"/>
    <property type="evidence" value="ECO:0007669"/>
    <property type="project" value="UniProtKB-UniRule"/>
</dbReference>
<dbReference type="InterPro" id="IPR006680">
    <property type="entry name" value="Amidohydro-rel"/>
</dbReference>
<evidence type="ECO:0000256" key="4">
    <source>
        <dbReference type="ARBA" id="ARBA00022808"/>
    </source>
</evidence>
<evidence type="ECO:0000256" key="5">
    <source>
        <dbReference type="ARBA" id="ARBA00022833"/>
    </source>
</evidence>
<evidence type="ECO:0000313" key="10">
    <source>
        <dbReference type="Proteomes" id="UP000464865"/>
    </source>
</evidence>
<organism evidence="9 10">
    <name type="scientific">Rhizobium oryzihabitans</name>
    <dbReference type="NCBI Taxonomy" id="2267833"/>
    <lineage>
        <taxon>Bacteria</taxon>
        <taxon>Pseudomonadati</taxon>
        <taxon>Pseudomonadota</taxon>
        <taxon>Alphaproteobacteria</taxon>
        <taxon>Hyphomicrobiales</taxon>
        <taxon>Rhizobiaceae</taxon>
        <taxon>Rhizobium/Agrobacterium group</taxon>
        <taxon>Rhizobium</taxon>
    </lineage>
</organism>
<dbReference type="GO" id="GO:0050480">
    <property type="term" value="F:imidazolonepropionase activity"/>
    <property type="evidence" value="ECO:0007669"/>
    <property type="project" value="UniProtKB-UniRule"/>
</dbReference>
<comment type="catalytic activity">
    <reaction evidence="7">
        <text>4-imidazolone-5-propanoate + H2O = N-formimidoyl-L-glutamate</text>
        <dbReference type="Rhea" id="RHEA:23660"/>
        <dbReference type="ChEBI" id="CHEBI:15377"/>
        <dbReference type="ChEBI" id="CHEBI:58928"/>
        <dbReference type="ChEBI" id="CHEBI:77893"/>
        <dbReference type="EC" id="3.5.2.7"/>
    </reaction>
</comment>
<keyword evidence="5 7" id="KW-0862">Zinc</keyword>
<proteinExistence type="inferred from homology"/>
<dbReference type="GO" id="GO:0008270">
    <property type="term" value="F:zinc ion binding"/>
    <property type="evidence" value="ECO:0007669"/>
    <property type="project" value="UniProtKB-UniRule"/>
</dbReference>
<feature type="binding site" evidence="7">
    <location>
        <position position="189"/>
    </location>
    <ligand>
        <name>4-imidazolone-5-propanoate</name>
        <dbReference type="ChEBI" id="CHEBI:77893"/>
    </ligand>
</feature>
<keyword evidence="4 7" id="KW-0369">Histidine metabolism</keyword>